<comment type="function">
    <text evidence="15">Catalyzes the reduction of fatty acyl-CoA to fatty alcohols.</text>
</comment>
<keyword evidence="2" id="KW-0812">Transmembrane</keyword>
<name>A0A8D2JYL1_THEGE</name>
<comment type="catalytic activity">
    <reaction evidence="13">
        <text>16-methylheptadecanoyl-CoA + 2 NADPH + 2 H(+) = 16-methylheptadecan-1-ol + 2 NADP(+) + CoA</text>
        <dbReference type="Rhea" id="RHEA:81763"/>
        <dbReference type="ChEBI" id="CHEBI:15378"/>
        <dbReference type="ChEBI" id="CHEBI:57287"/>
        <dbReference type="ChEBI" id="CHEBI:57783"/>
        <dbReference type="ChEBI" id="CHEBI:58349"/>
        <dbReference type="ChEBI" id="CHEBI:84911"/>
        <dbReference type="ChEBI" id="CHEBI:231998"/>
    </reaction>
    <physiologicalReaction direction="left-to-right" evidence="13">
        <dbReference type="Rhea" id="RHEA:81764"/>
    </physiologicalReaction>
</comment>
<evidence type="ECO:0000256" key="14">
    <source>
        <dbReference type="ARBA" id="ARBA00049930"/>
    </source>
</evidence>
<dbReference type="Proteomes" id="UP000694411">
    <property type="component" value="Chromosome 17"/>
</dbReference>
<keyword evidence="3" id="KW-1133">Transmembrane helix</keyword>
<dbReference type="InterPro" id="IPR013120">
    <property type="entry name" value="FAR_NAD-bd"/>
</dbReference>
<evidence type="ECO:0000256" key="4">
    <source>
        <dbReference type="ARBA" id="ARBA00023136"/>
    </source>
</evidence>
<keyword evidence="15" id="KW-0521">NADP</keyword>
<dbReference type="Ensembl" id="ENSTGET00000013231.1">
    <property type="protein sequence ID" value="ENSTGEP00000010995.1"/>
    <property type="gene ID" value="ENSTGEG00000008996.1"/>
</dbReference>
<dbReference type="EC" id="1.2.1.84" evidence="15"/>
<comment type="catalytic activity">
    <reaction evidence="11">
        <text>a long-chain fatty acyl-CoA + 2 NADPH + 2 H(+) = a long-chain primary fatty alcohol + 2 NADP(+) + CoA</text>
        <dbReference type="Rhea" id="RHEA:52716"/>
        <dbReference type="ChEBI" id="CHEBI:15378"/>
        <dbReference type="ChEBI" id="CHEBI:57287"/>
        <dbReference type="ChEBI" id="CHEBI:57783"/>
        <dbReference type="ChEBI" id="CHEBI:58349"/>
        <dbReference type="ChEBI" id="CHEBI:77396"/>
        <dbReference type="ChEBI" id="CHEBI:83139"/>
        <dbReference type="EC" id="1.2.1.84"/>
    </reaction>
    <physiologicalReaction direction="left-to-right" evidence="11">
        <dbReference type="Rhea" id="RHEA:52717"/>
    </physiologicalReaction>
</comment>
<dbReference type="PANTHER" id="PTHR11011">
    <property type="entry name" value="MALE STERILITY PROTEIN 2-RELATED"/>
    <property type="match status" value="1"/>
</dbReference>
<comment type="catalytic activity">
    <reaction evidence="8">
        <text>(9Z)-octadecenoyl-CoA + 2 NADPH + 2 H(+) = (9Z)-octadecen-1-ol + 2 NADP(+) + CoA</text>
        <dbReference type="Rhea" id="RHEA:36323"/>
        <dbReference type="ChEBI" id="CHEBI:15378"/>
        <dbReference type="ChEBI" id="CHEBI:57287"/>
        <dbReference type="ChEBI" id="CHEBI:57387"/>
        <dbReference type="ChEBI" id="CHEBI:57783"/>
        <dbReference type="ChEBI" id="CHEBI:58349"/>
        <dbReference type="ChEBI" id="CHEBI:73504"/>
    </reaction>
    <physiologicalReaction direction="left-to-right" evidence="8">
        <dbReference type="Rhea" id="RHEA:36324"/>
    </physiologicalReaction>
</comment>
<dbReference type="Gene3D" id="3.40.50.720">
    <property type="entry name" value="NAD(P)-binding Rossmann-like Domain"/>
    <property type="match status" value="1"/>
</dbReference>
<dbReference type="GO" id="GO:0005778">
    <property type="term" value="C:peroxisomal membrane"/>
    <property type="evidence" value="ECO:0007669"/>
    <property type="project" value="UniProtKB-SubCell"/>
</dbReference>
<sequence>MVSMPEYCEGKNVCLIGATSFLGKVLLEKLLISYPKVKSVYVLVRQKSGQTPQERVEESPFISLLDCCKS</sequence>
<keyword evidence="18" id="KW-1185">Reference proteome</keyword>
<evidence type="ECO:0000256" key="8">
    <source>
        <dbReference type="ARBA" id="ARBA00047934"/>
    </source>
</evidence>
<dbReference type="GO" id="GO:0080019">
    <property type="term" value="F:alcohol-forming very long-chain fatty acyl-CoA reductase activity"/>
    <property type="evidence" value="ECO:0007669"/>
    <property type="project" value="InterPro"/>
</dbReference>
<evidence type="ECO:0000256" key="15">
    <source>
        <dbReference type="RuleBase" id="RU363097"/>
    </source>
</evidence>
<evidence type="ECO:0000256" key="2">
    <source>
        <dbReference type="ARBA" id="ARBA00022692"/>
    </source>
</evidence>
<dbReference type="PANTHER" id="PTHR11011:SF119">
    <property type="entry name" value="FATTY ACYL-COA REDUCTASE 1"/>
    <property type="match status" value="1"/>
</dbReference>
<evidence type="ECO:0000256" key="13">
    <source>
        <dbReference type="ARBA" id="ARBA00049928"/>
    </source>
</evidence>
<evidence type="ECO:0000259" key="16">
    <source>
        <dbReference type="Pfam" id="PF07993"/>
    </source>
</evidence>
<keyword evidence="15" id="KW-0443">Lipid metabolism</keyword>
<reference evidence="17" key="2">
    <citation type="submission" date="2025-08" db="UniProtKB">
        <authorList>
            <consortium name="Ensembl"/>
        </authorList>
    </citation>
    <scope>IDENTIFICATION</scope>
</reference>
<evidence type="ECO:0000256" key="10">
    <source>
        <dbReference type="ARBA" id="ARBA00048521"/>
    </source>
</evidence>
<evidence type="ECO:0000256" key="9">
    <source>
        <dbReference type="ARBA" id="ARBA00047991"/>
    </source>
</evidence>
<dbReference type="AlphaFoldDB" id="A0A8D2JYL1"/>
<dbReference type="SUPFAM" id="SSF51735">
    <property type="entry name" value="NAD(P)-binding Rossmann-fold domains"/>
    <property type="match status" value="1"/>
</dbReference>
<feature type="domain" description="Thioester reductase (TE)" evidence="16">
    <location>
        <begin position="16"/>
        <end position="58"/>
    </location>
</feature>
<proteinExistence type="inferred from homology"/>
<keyword evidence="15" id="KW-0444">Lipid biosynthesis</keyword>
<evidence type="ECO:0000313" key="18">
    <source>
        <dbReference type="Proteomes" id="UP000694411"/>
    </source>
</evidence>
<reference evidence="17" key="3">
    <citation type="submission" date="2025-09" db="UniProtKB">
        <authorList>
            <consortium name="Ensembl"/>
        </authorList>
    </citation>
    <scope>IDENTIFICATION</scope>
</reference>
<keyword evidence="4" id="KW-0472">Membrane</keyword>
<evidence type="ECO:0000256" key="3">
    <source>
        <dbReference type="ARBA" id="ARBA00022989"/>
    </source>
</evidence>
<comment type="subcellular location">
    <subcellularLocation>
        <location evidence="1">Peroxisome membrane</location>
        <topology evidence="1">Single-pass membrane protein</topology>
    </subcellularLocation>
</comment>
<comment type="similarity">
    <text evidence="15">Belongs to the fatty acyl-CoA reductase family.</text>
</comment>
<dbReference type="Pfam" id="PF07993">
    <property type="entry name" value="NAD_binding_4"/>
    <property type="match status" value="1"/>
</dbReference>
<reference evidence="17" key="1">
    <citation type="submission" date="2018-05" db="EMBL/GenBank/DDBJ databases">
        <title>Whole genome of Theropithecus gelada.</title>
        <authorList>
            <person name="Chiou K.L."/>
            <person name="Snyder-Mackler N."/>
        </authorList>
    </citation>
    <scope>NUCLEOTIDE SEQUENCE [LARGE SCALE GENOMIC DNA]</scope>
</reference>
<dbReference type="InterPro" id="IPR036291">
    <property type="entry name" value="NAD(P)-bd_dom_sf"/>
</dbReference>
<dbReference type="GO" id="GO:0102965">
    <property type="term" value="F:alcohol-forming long-chain fatty acyl-CoA reductase activity"/>
    <property type="evidence" value="ECO:0007669"/>
    <property type="project" value="UniProtKB-EC"/>
</dbReference>
<evidence type="ECO:0000256" key="6">
    <source>
        <dbReference type="ARBA" id="ARBA00045581"/>
    </source>
</evidence>
<comment type="catalytic activity">
    <reaction evidence="14">
        <text>eicosanoyl-CoA + 2 NADPH + 2 H(+) = eicosan-1-ol + 2 NADP(+) + CoA</text>
        <dbReference type="Rhea" id="RHEA:81727"/>
        <dbReference type="ChEBI" id="CHEBI:15378"/>
        <dbReference type="ChEBI" id="CHEBI:57287"/>
        <dbReference type="ChEBI" id="CHEBI:57380"/>
        <dbReference type="ChEBI" id="CHEBI:57783"/>
        <dbReference type="ChEBI" id="CHEBI:58349"/>
        <dbReference type="ChEBI" id="CHEBI:75627"/>
    </reaction>
    <physiologicalReaction direction="left-to-right" evidence="14">
        <dbReference type="Rhea" id="RHEA:81728"/>
    </physiologicalReaction>
</comment>
<organism evidence="17 18">
    <name type="scientific">Theropithecus gelada</name>
    <name type="common">Gelada baboon</name>
    <dbReference type="NCBI Taxonomy" id="9565"/>
    <lineage>
        <taxon>Eukaryota</taxon>
        <taxon>Metazoa</taxon>
        <taxon>Chordata</taxon>
        <taxon>Craniata</taxon>
        <taxon>Vertebrata</taxon>
        <taxon>Euteleostomi</taxon>
        <taxon>Mammalia</taxon>
        <taxon>Eutheria</taxon>
        <taxon>Euarchontoglires</taxon>
        <taxon>Primates</taxon>
        <taxon>Haplorrhini</taxon>
        <taxon>Catarrhini</taxon>
        <taxon>Cercopithecidae</taxon>
        <taxon>Cercopithecinae</taxon>
        <taxon>Theropithecus</taxon>
    </lineage>
</organism>
<evidence type="ECO:0000256" key="7">
    <source>
        <dbReference type="ARBA" id="ARBA00047362"/>
    </source>
</evidence>
<comment type="catalytic activity">
    <reaction evidence="12">
        <text>18-methylnonadecanoyl-CoA + 2 NADPH + 2 H(+) = 18-methylnonadecan-1-ol + 2 NADP(+) + CoA</text>
        <dbReference type="Rhea" id="RHEA:81767"/>
        <dbReference type="ChEBI" id="CHEBI:15378"/>
        <dbReference type="ChEBI" id="CHEBI:57287"/>
        <dbReference type="ChEBI" id="CHEBI:57783"/>
        <dbReference type="ChEBI" id="CHEBI:58349"/>
        <dbReference type="ChEBI" id="CHEBI:84914"/>
        <dbReference type="ChEBI" id="CHEBI:231999"/>
    </reaction>
    <physiologicalReaction direction="left-to-right" evidence="12">
        <dbReference type="Rhea" id="RHEA:81768"/>
    </physiologicalReaction>
</comment>
<evidence type="ECO:0000313" key="17">
    <source>
        <dbReference type="Ensembl" id="ENSTGEP00000010995.1"/>
    </source>
</evidence>
<evidence type="ECO:0000256" key="5">
    <source>
        <dbReference type="ARBA" id="ARBA00023140"/>
    </source>
</evidence>
<dbReference type="InterPro" id="IPR026055">
    <property type="entry name" value="FAR"/>
</dbReference>
<keyword evidence="15" id="KW-0560">Oxidoreductase</keyword>
<comment type="catalytic activity">
    <reaction evidence="10">
        <text>hexadecanoyl-CoA + 2 NADPH + 2 H(+) = hexadecan-1-ol + 2 NADP(+) + CoA</text>
        <dbReference type="Rhea" id="RHEA:36315"/>
        <dbReference type="ChEBI" id="CHEBI:15378"/>
        <dbReference type="ChEBI" id="CHEBI:16125"/>
        <dbReference type="ChEBI" id="CHEBI:57287"/>
        <dbReference type="ChEBI" id="CHEBI:57379"/>
        <dbReference type="ChEBI" id="CHEBI:57783"/>
        <dbReference type="ChEBI" id="CHEBI:58349"/>
        <dbReference type="EC" id="1.2.1.84"/>
    </reaction>
    <physiologicalReaction direction="left-to-right" evidence="10">
        <dbReference type="Rhea" id="RHEA:36316"/>
    </physiologicalReaction>
</comment>
<evidence type="ECO:0000256" key="1">
    <source>
        <dbReference type="ARBA" id="ARBA00004549"/>
    </source>
</evidence>
<comment type="catalytic activity">
    <reaction evidence="7">
        <text>(9Z,12Z)-octadecadienoyl-CoA + 2 NADPH + 2 H(+) = (9Z,12Z)-octadecadien-1-ol + 2 NADP(+) + CoA</text>
        <dbReference type="Rhea" id="RHEA:36363"/>
        <dbReference type="ChEBI" id="CHEBI:15378"/>
        <dbReference type="ChEBI" id="CHEBI:57287"/>
        <dbReference type="ChEBI" id="CHEBI:57383"/>
        <dbReference type="ChEBI" id="CHEBI:57783"/>
        <dbReference type="ChEBI" id="CHEBI:58349"/>
        <dbReference type="ChEBI" id="CHEBI:73534"/>
    </reaction>
    <physiologicalReaction direction="left-to-right" evidence="7">
        <dbReference type="Rhea" id="RHEA:36364"/>
    </physiologicalReaction>
</comment>
<accession>A0A8D2JYL1</accession>
<keyword evidence="5" id="KW-0576">Peroxisome</keyword>
<comment type="function">
    <text evidence="6">Catalyzes the reduction of saturated and unsaturated C16 or C18 fatty acyl-CoA to fatty alcohols. It plays an essential role in the production of ether lipids/plasmalogens which synthesis requires fatty alcohols. In parallel, it is also required for wax monoesters production since fatty alcohols also constitute a substrate for their synthesis.</text>
</comment>
<dbReference type="GO" id="GO:0035336">
    <property type="term" value="P:long-chain fatty-acyl-CoA metabolic process"/>
    <property type="evidence" value="ECO:0007669"/>
    <property type="project" value="TreeGrafter"/>
</dbReference>
<comment type="catalytic activity">
    <reaction evidence="9">
        <text>octadecanoyl-CoA + 2 NADPH + 2 H(+) = octadecan-1-ol + 2 NADP(+) + CoA</text>
        <dbReference type="Rhea" id="RHEA:36319"/>
        <dbReference type="ChEBI" id="CHEBI:15378"/>
        <dbReference type="ChEBI" id="CHEBI:32154"/>
        <dbReference type="ChEBI" id="CHEBI:57287"/>
        <dbReference type="ChEBI" id="CHEBI:57394"/>
        <dbReference type="ChEBI" id="CHEBI:57783"/>
        <dbReference type="ChEBI" id="CHEBI:58349"/>
        <dbReference type="EC" id="1.2.1.84"/>
    </reaction>
    <physiologicalReaction direction="left-to-right" evidence="9">
        <dbReference type="Rhea" id="RHEA:36320"/>
    </physiologicalReaction>
</comment>
<protein>
    <recommendedName>
        <fullName evidence="15">Fatty acyl-CoA reductase</fullName>
        <ecNumber evidence="15">1.2.1.84</ecNumber>
    </recommendedName>
</protein>
<evidence type="ECO:0000256" key="11">
    <source>
        <dbReference type="ARBA" id="ARBA00049089"/>
    </source>
</evidence>
<evidence type="ECO:0000256" key="12">
    <source>
        <dbReference type="ARBA" id="ARBA00049865"/>
    </source>
</evidence>